<reference evidence="1 2" key="1">
    <citation type="submission" date="2017-09" db="EMBL/GenBank/DDBJ databases">
        <title>Depth-based differentiation of microbial function through sediment-hosted aquifers and enrichment of novel symbionts in the deep terrestrial subsurface.</title>
        <authorList>
            <person name="Probst A.J."/>
            <person name="Ladd B."/>
            <person name="Jarett J.K."/>
            <person name="Geller-Mcgrath D.E."/>
            <person name="Sieber C.M."/>
            <person name="Emerson J.B."/>
            <person name="Anantharaman K."/>
            <person name="Thomas B.C."/>
            <person name="Malmstrom R."/>
            <person name="Stieglmeier M."/>
            <person name="Klingl A."/>
            <person name="Woyke T."/>
            <person name="Ryan C.M."/>
            <person name="Banfield J.F."/>
        </authorList>
    </citation>
    <scope>NUCLEOTIDE SEQUENCE [LARGE SCALE GENOMIC DNA]</scope>
    <source>
        <strain evidence="1">CG11_big_fil_rev_8_21_14_0_20_39_10</strain>
    </source>
</reference>
<proteinExistence type="predicted"/>
<evidence type="ECO:0000313" key="2">
    <source>
        <dbReference type="Proteomes" id="UP000230869"/>
    </source>
</evidence>
<sequence>MEVKTVRFRNGDSLEGARVYFINGHRKFPWELCNICAGLKVRAFISGSEVIINIGQLAESLREKGEPGWAEWIKRNCFDRIELSLINMSTINPFHFSPQRR</sequence>
<organism evidence="1 2">
    <name type="scientific">Candidatus Falkowbacteria bacterium CG11_big_fil_rev_8_21_14_0_20_39_10</name>
    <dbReference type="NCBI Taxonomy" id="1974570"/>
    <lineage>
        <taxon>Bacteria</taxon>
        <taxon>Candidatus Falkowiibacteriota</taxon>
    </lineage>
</organism>
<protein>
    <submittedName>
        <fullName evidence="1">Uncharacterized protein</fullName>
    </submittedName>
</protein>
<gene>
    <name evidence="1" type="ORF">COV49_00755</name>
</gene>
<dbReference type="AlphaFoldDB" id="A0A2M6K9V8"/>
<comment type="caution">
    <text evidence="1">The sequence shown here is derived from an EMBL/GenBank/DDBJ whole genome shotgun (WGS) entry which is preliminary data.</text>
</comment>
<evidence type="ECO:0000313" key="1">
    <source>
        <dbReference type="EMBL" id="PIR13875.1"/>
    </source>
</evidence>
<dbReference type="EMBL" id="PCWW01000013">
    <property type="protein sequence ID" value="PIR13875.1"/>
    <property type="molecule type" value="Genomic_DNA"/>
</dbReference>
<name>A0A2M6K9V8_9BACT</name>
<accession>A0A2M6K9V8</accession>
<dbReference type="Proteomes" id="UP000230869">
    <property type="component" value="Unassembled WGS sequence"/>
</dbReference>